<proteinExistence type="predicted"/>
<evidence type="ECO:0000313" key="2">
    <source>
        <dbReference type="Proteomes" id="UP000032582"/>
    </source>
</evidence>
<reference evidence="1 2" key="1">
    <citation type="submission" date="2015-02" db="EMBL/GenBank/DDBJ databases">
        <title>Whole genome shotgun sequencing of cultured foodborne pathogen.</title>
        <authorList>
            <person name="Timme R."/>
            <person name="Allard M.W."/>
            <person name="Strain E."/>
            <person name="Evans P.S."/>
            <person name="Brown E."/>
        </authorList>
    </citation>
    <scope>NUCLEOTIDE SEQUENCE [LARGE SCALE GENOMIC DNA]</scope>
    <source>
        <strain evidence="1 2">GCSL-TSO-24</strain>
    </source>
</reference>
<dbReference type="Proteomes" id="UP000032582">
    <property type="component" value="Unassembled WGS sequence"/>
</dbReference>
<sequence>MRSQHPVTLKYNEYRWQYAATAPDNITDSPPRKQGKSGAAPVIRRYSAVIRSVTCFVPVTDYSDLPALCFFLVEYR</sequence>
<comment type="caution">
    <text evidence="1">The sequence shown here is derived from an EMBL/GenBank/DDBJ whole genome shotgun (WGS) entry which is preliminary data.</text>
</comment>
<gene>
    <name evidence="1" type="ORF">UA45_14760</name>
</gene>
<organism evidence="1 2">
    <name type="scientific">Morganella morganii</name>
    <name type="common">Proteus morganii</name>
    <dbReference type="NCBI Taxonomy" id="582"/>
    <lineage>
        <taxon>Bacteria</taxon>
        <taxon>Pseudomonadati</taxon>
        <taxon>Pseudomonadota</taxon>
        <taxon>Gammaproteobacteria</taxon>
        <taxon>Enterobacterales</taxon>
        <taxon>Morganellaceae</taxon>
        <taxon>Morganella</taxon>
    </lineage>
</organism>
<dbReference type="PATRIC" id="fig|582.24.peg.4693"/>
<name>A0A0D8L8M2_MORMO</name>
<accession>A0A0D8L8M2</accession>
<dbReference type="AlphaFoldDB" id="A0A0D8L8M2"/>
<evidence type="ECO:0000313" key="1">
    <source>
        <dbReference type="EMBL" id="KJF77123.1"/>
    </source>
</evidence>
<protein>
    <submittedName>
        <fullName evidence="1">Uncharacterized protein</fullName>
    </submittedName>
</protein>
<dbReference type="EMBL" id="JZSH01000192">
    <property type="protein sequence ID" value="KJF77123.1"/>
    <property type="molecule type" value="Genomic_DNA"/>
</dbReference>